<gene>
    <name evidence="1" type="ORF">RV045_09945</name>
</gene>
<name>A0ACC6P3G1_9BURK</name>
<protein>
    <submittedName>
        <fullName evidence="1">Heavy metal translocating P-type ATPase</fullName>
    </submittedName>
</protein>
<evidence type="ECO:0000313" key="1">
    <source>
        <dbReference type="EMBL" id="MEJ7138742.1"/>
    </source>
</evidence>
<proteinExistence type="predicted"/>
<keyword evidence="2" id="KW-1185">Reference proteome</keyword>
<reference evidence="1" key="1">
    <citation type="submission" date="2023-10" db="EMBL/GenBank/DDBJ databases">
        <title>Amphibacter perezi, gen. nov., sp. nov. a novel taxa of the family Comamonadaceae, class Betaproteobacteria isolated from the skin microbiota of Pelophylax perezi from different populations.</title>
        <authorList>
            <person name="Costa S."/>
            <person name="Proenca D.N."/>
            <person name="Lopes I."/>
            <person name="Morais P.V."/>
        </authorList>
    </citation>
    <scope>NUCLEOTIDE SEQUENCE</scope>
    <source>
        <strain evidence="1">SL12-8</strain>
    </source>
</reference>
<dbReference type="Proteomes" id="UP001364695">
    <property type="component" value="Unassembled WGS sequence"/>
</dbReference>
<accession>A0ACC6P3G1</accession>
<sequence>MVAAQSAAPDRAEVAQHLNLTVTGMSCAACAARVERVLRKVDGVSAVSVNLVTGRADVEGNAALSRDALAAVLDKAGYPAAPEEKAAEADSADSSAASAASAHAYDPQEAPEATELRSLRRDLLRAALLTWPVFVLDMGAHLIPGWHHLVQSTLGNGLNGALQALLTTAVMIGPGRRFFARGLPALLHGAPDMNALVAVGTLAAWGYSMVALLAPMLLPAGAAHLYFESATVIVTLILLGRWLEARARGRTALAIGRLVGLQPRTAWVRGPGGDITEQDLARVARGTVVVVRSGERVPVDGEVLDGESWVDEAMITGEPLPVAKRAGDRVVGGTVNQQGALVIRATAVGGDSVLAQIIRLVEQAQAGKLPIQALVDRMTAVFVPVVMGLALLTFLAWLVLGPVPALPHALVSAVAVLIIACPCAMGLATPTAILVGTGRGAALGVLFRKGQALQGLRDTRVVALDKTGTLTAGKPALTALHLAPGFDRATVLAAVATVESRSSHPLAQALVRAAQDDGLTLPELRDYEGAVGLGVRGTVLQGGVPRSVALGSQAYIEQIVGQVHAQNLNPALTAKAAEWADQGQSPVFVAIDGHCAAALAVSDPLKPDTAQALATLRQMGLRVAMITGDNARTAQAVARQLGITEVVAGVLPGGKAQAVKDLRARFGAVAFVGDGINDAPALAEADVGVALGTGTDVAMEAADVVLMSGSLQGVATAVALSRATLSNIRQNLFWAFAYNAALIPLAAGVFYPIFGLTLSPGFAAGAMALSSVCVLTNALRLRRFAPIRPQSPGQG</sequence>
<evidence type="ECO:0000313" key="2">
    <source>
        <dbReference type="Proteomes" id="UP001364695"/>
    </source>
</evidence>
<dbReference type="EMBL" id="JAWDIE010000014">
    <property type="protein sequence ID" value="MEJ7138742.1"/>
    <property type="molecule type" value="Genomic_DNA"/>
</dbReference>
<comment type="caution">
    <text evidence="1">The sequence shown here is derived from an EMBL/GenBank/DDBJ whole genome shotgun (WGS) entry which is preliminary data.</text>
</comment>
<organism evidence="1 2">
    <name type="scientific">Amphibiibacter pelophylacis</name>
    <dbReference type="NCBI Taxonomy" id="1799477"/>
    <lineage>
        <taxon>Bacteria</taxon>
        <taxon>Pseudomonadati</taxon>
        <taxon>Pseudomonadota</taxon>
        <taxon>Betaproteobacteria</taxon>
        <taxon>Burkholderiales</taxon>
        <taxon>Sphaerotilaceae</taxon>
        <taxon>Amphibiibacter</taxon>
    </lineage>
</organism>